<keyword evidence="2" id="KW-1185">Reference proteome</keyword>
<comment type="caution">
    <text evidence="1">The sequence shown here is derived from an EMBL/GenBank/DDBJ whole genome shotgun (WGS) entry which is preliminary data.</text>
</comment>
<dbReference type="InterPro" id="IPR053714">
    <property type="entry name" value="Iso_Racemase_Enz_sf"/>
</dbReference>
<accession>A0A2T8HPF2</accession>
<dbReference type="RefSeq" id="WP_116559954.1">
    <property type="nucleotide sequence ID" value="NZ_QDKM01000016.1"/>
</dbReference>
<gene>
    <name evidence="1" type="ORF">DDE20_18240</name>
</gene>
<dbReference type="Proteomes" id="UP000245911">
    <property type="component" value="Unassembled WGS sequence"/>
</dbReference>
<dbReference type="EMBL" id="QDKM01000016">
    <property type="protein sequence ID" value="PVH27324.1"/>
    <property type="molecule type" value="Genomic_DNA"/>
</dbReference>
<dbReference type="OrthoDB" id="9816064at2"/>
<evidence type="ECO:0000313" key="1">
    <source>
        <dbReference type="EMBL" id="PVH27324.1"/>
    </source>
</evidence>
<dbReference type="InterPro" id="IPR026286">
    <property type="entry name" value="MaiA/AMDase"/>
</dbReference>
<dbReference type="PANTHER" id="PTHR40267">
    <property type="entry name" value="BLR3294 PROTEIN"/>
    <property type="match status" value="1"/>
</dbReference>
<proteinExistence type="predicted"/>
<dbReference type="Pfam" id="PF17645">
    <property type="entry name" value="Amdase"/>
    <property type="match status" value="1"/>
</dbReference>
<organism evidence="1 2">
    <name type="scientific">Pararhodobacter oceanensis</name>
    <dbReference type="NCBI Taxonomy" id="2172121"/>
    <lineage>
        <taxon>Bacteria</taxon>
        <taxon>Pseudomonadati</taxon>
        <taxon>Pseudomonadota</taxon>
        <taxon>Alphaproteobacteria</taxon>
        <taxon>Rhodobacterales</taxon>
        <taxon>Paracoccaceae</taxon>
        <taxon>Pararhodobacter</taxon>
    </lineage>
</organism>
<name>A0A2T8HPF2_9RHOB</name>
<dbReference type="AlphaFoldDB" id="A0A2T8HPF2"/>
<dbReference type="Gene3D" id="3.40.50.12500">
    <property type="match status" value="1"/>
</dbReference>
<evidence type="ECO:0000313" key="2">
    <source>
        <dbReference type="Proteomes" id="UP000245911"/>
    </source>
</evidence>
<reference evidence="1 2" key="1">
    <citation type="submission" date="2018-04" db="EMBL/GenBank/DDBJ databases">
        <title>Pararhodobacter oceanense sp. nov., isolated from marine intertidal sediment.</title>
        <authorList>
            <person name="Wang X.-L."/>
            <person name="Du Z.-J."/>
        </authorList>
    </citation>
    <scope>NUCLEOTIDE SEQUENCE [LARGE SCALE GENOMIC DNA]</scope>
    <source>
        <strain evidence="1 2">AM505</strain>
    </source>
</reference>
<dbReference type="PIRSF" id="PIRSF015736">
    <property type="entry name" value="MI"/>
    <property type="match status" value="1"/>
</dbReference>
<protein>
    <submittedName>
        <fullName evidence="1">Asp/Glu racemase</fullName>
    </submittedName>
</protein>
<sequence length="259" mass="27335">MHGTQQSPHQYIESFAFETDAGLGAGARLGLIVLQTDQTIEHEVGALLRGDGRALYHARIANQTEVTPETLRQMEADLPAAAALLPADFAFDVIGYGCTSGATIIGESRVAKIIRQVHPEVKVTDPVSALKAALAAMGITRMALVTPYAPSVTQALQDNLQAAGIQINAVASFNQIDDFTVARITSDSIATGLRAIGKREDCEAIFVSCTSLRTLPVIAAAEAELGKPVLSSNQVLSWHMLRLAGQTSSPSGAGCLFDH</sequence>
<dbReference type="PANTHER" id="PTHR40267:SF1">
    <property type="entry name" value="BLR3294 PROTEIN"/>
    <property type="match status" value="1"/>
</dbReference>